<evidence type="ECO:0000313" key="21">
    <source>
        <dbReference type="Proteomes" id="UP000234384"/>
    </source>
</evidence>
<accession>A0A2I1K4H4</accession>
<comment type="catalytic activity">
    <reaction evidence="1">
        <text>alpha-D-glucose 1-phosphate = alpha-D-glucose 6-phosphate</text>
        <dbReference type="Rhea" id="RHEA:23536"/>
        <dbReference type="ChEBI" id="CHEBI:58225"/>
        <dbReference type="ChEBI" id="CHEBI:58601"/>
        <dbReference type="EC" id="5.4.2.2"/>
    </reaction>
</comment>
<proteinExistence type="inferred from homology"/>
<keyword evidence="11" id="KW-0413">Isomerase</keyword>
<evidence type="ECO:0000256" key="10">
    <source>
        <dbReference type="ARBA" id="ARBA00022842"/>
    </source>
</evidence>
<evidence type="ECO:0000256" key="2">
    <source>
        <dbReference type="ARBA" id="ARBA00001946"/>
    </source>
</evidence>
<dbReference type="InterPro" id="IPR005846">
    <property type="entry name" value="A-D-PHexomutase_a/b/a-III"/>
</dbReference>
<evidence type="ECO:0000256" key="11">
    <source>
        <dbReference type="ARBA" id="ARBA00023235"/>
    </source>
</evidence>
<evidence type="ECO:0000256" key="14">
    <source>
        <dbReference type="ARBA" id="ARBA00041467"/>
    </source>
</evidence>
<dbReference type="Gene3D" id="3.30.310.50">
    <property type="entry name" value="Alpha-D-phosphohexomutase, C-terminal domain"/>
    <property type="match status" value="1"/>
</dbReference>
<dbReference type="OrthoDB" id="9806956at2"/>
<dbReference type="PROSITE" id="PS00710">
    <property type="entry name" value="PGM_PMM"/>
    <property type="match status" value="1"/>
</dbReference>
<feature type="domain" description="Alpha-D-phosphohexomutase alpha/beta/alpha" evidence="17">
    <location>
        <begin position="41"/>
        <end position="172"/>
    </location>
</feature>
<dbReference type="AlphaFoldDB" id="A0A2I1K4H4"/>
<comment type="similarity">
    <text evidence="5 15">Belongs to the phosphohexose mutase family.</text>
</comment>
<dbReference type="Pfam" id="PF02878">
    <property type="entry name" value="PGM_PMM_I"/>
    <property type="match status" value="1"/>
</dbReference>
<dbReference type="SUPFAM" id="SSF55957">
    <property type="entry name" value="Phosphoglucomutase, C-terminal domain"/>
    <property type="match status" value="1"/>
</dbReference>
<dbReference type="EC" id="5.4.2.2" evidence="6"/>
<reference evidence="20 21" key="1">
    <citation type="submission" date="2017-12" db="EMBL/GenBank/DDBJ databases">
        <title>Phylogenetic diversity of female urinary microbiome.</title>
        <authorList>
            <person name="Thomas-White K."/>
            <person name="Wolfe A.J."/>
        </authorList>
    </citation>
    <scope>NUCLEOTIDE SEQUENCE [LARGE SCALE GENOMIC DNA]</scope>
    <source>
        <strain evidence="20 21">UMB0898</strain>
    </source>
</reference>
<dbReference type="PANTHER" id="PTHR45745:SF1">
    <property type="entry name" value="PHOSPHOGLUCOMUTASE 2B-RELATED"/>
    <property type="match status" value="1"/>
</dbReference>
<dbReference type="Pfam" id="PF00408">
    <property type="entry name" value="PGM_PMM_IV"/>
    <property type="match status" value="1"/>
</dbReference>
<feature type="domain" description="Alpha-D-phosphohexomutase alpha/beta/alpha" evidence="19">
    <location>
        <begin position="322"/>
        <end position="449"/>
    </location>
</feature>
<keyword evidence="10 15" id="KW-0460">Magnesium</keyword>
<dbReference type="InterPro" id="IPR036900">
    <property type="entry name" value="A-D-PHexomutase_C_sf"/>
</dbReference>
<dbReference type="InterPro" id="IPR005845">
    <property type="entry name" value="A-D-PHexomutase_a/b/a-II"/>
</dbReference>
<sequence length="570" mass="62950">MDWQKAYQKWQTHTEMDEELRQAMANYSPEEAQEAFTGALSFGTAGMRGILGPGTNRMNRYTVRQATEGLAQLIIQHQAQERGVAIAYDSRHFSPEFAQEAACVLGHHGIQVYLYECLRPTPVLSFAVRYFKAYAGIMITASHNPAEYNGYKVYGEDGGQMPPVEAGQLMDYVSQVADPLEVATSDFDELVASGKIKVVGDEVDQAYLDAMKSVTIDSELIQQHQSNISIVYTPLHGAGMYLGLKALKQAGFEQIHVVASQQEPDGAFPTVKSPNPESAEAFDEALQLAEEVKADIILATDPDADRLGAMIRTATGDYQMLTGNQIAAIMLDYLLEAAQSQDSLPTNGVVVKSIVSTDLVRPICQHYGVEVEEVLTGFKFIAEKIKGYEQSKAKQFLMGFEESYGYLIRPFVRDKDAIQALVVLAELTAYHQSQGRTLGDALESIYQRYGCYYEHTIAITYPGLDGAERMRQIMAHIRQQGPSQLGEIAVVQSDDYLTSQSTQSDGHSVPLTLPTSDALKYHLTDGSWVALRPSGTEPKIKLYIATKADSMDQAKAKAQRIESDLRTYVQ</sequence>
<dbReference type="Gene3D" id="3.40.120.10">
    <property type="entry name" value="Alpha-D-Glucose-1,6-Bisphosphate, subunit A, domain 3"/>
    <property type="match status" value="3"/>
</dbReference>
<keyword evidence="7" id="KW-0313">Glucose metabolism</keyword>
<dbReference type="RefSeq" id="WP_101953763.1">
    <property type="nucleotide sequence ID" value="NZ_PKHE01000002.1"/>
</dbReference>
<dbReference type="GO" id="GO:0000287">
    <property type="term" value="F:magnesium ion binding"/>
    <property type="evidence" value="ECO:0007669"/>
    <property type="project" value="InterPro"/>
</dbReference>
<evidence type="ECO:0000256" key="9">
    <source>
        <dbReference type="ARBA" id="ARBA00022723"/>
    </source>
</evidence>
<evidence type="ECO:0000259" key="18">
    <source>
        <dbReference type="Pfam" id="PF02879"/>
    </source>
</evidence>
<evidence type="ECO:0000259" key="16">
    <source>
        <dbReference type="Pfam" id="PF00408"/>
    </source>
</evidence>
<dbReference type="InterPro" id="IPR005841">
    <property type="entry name" value="Alpha-D-phosphohexomutase_SF"/>
</dbReference>
<comment type="caution">
    <text evidence="20">The sequence shown here is derived from an EMBL/GenBank/DDBJ whole genome shotgun (WGS) entry which is preliminary data.</text>
</comment>
<name>A0A2I1K4H4_9LACT</name>
<dbReference type="GO" id="GO:0006166">
    <property type="term" value="P:purine ribonucleoside salvage"/>
    <property type="evidence" value="ECO:0007669"/>
    <property type="project" value="TreeGrafter"/>
</dbReference>
<feature type="domain" description="Alpha-D-phosphohexomutase C-terminal" evidence="16">
    <location>
        <begin position="505"/>
        <end position="547"/>
    </location>
</feature>
<evidence type="ECO:0000256" key="3">
    <source>
        <dbReference type="ARBA" id="ARBA00005164"/>
    </source>
</evidence>
<dbReference type="Pfam" id="PF02880">
    <property type="entry name" value="PGM_PMM_III"/>
    <property type="match status" value="1"/>
</dbReference>
<protein>
    <recommendedName>
        <fullName evidence="12">Phosphoglucomutase</fullName>
        <ecNumber evidence="6">5.4.2.2</ecNumber>
    </recommendedName>
    <alternativeName>
        <fullName evidence="14">Alpha-phosphoglucomutase</fullName>
    </alternativeName>
    <alternativeName>
        <fullName evidence="13">Glucose phosphomutase</fullName>
    </alternativeName>
</protein>
<evidence type="ECO:0000259" key="17">
    <source>
        <dbReference type="Pfam" id="PF02878"/>
    </source>
</evidence>
<dbReference type="InterPro" id="IPR005844">
    <property type="entry name" value="A-D-PHexomutase_a/b/a-I"/>
</dbReference>
<evidence type="ECO:0000256" key="1">
    <source>
        <dbReference type="ARBA" id="ARBA00000443"/>
    </source>
</evidence>
<keyword evidence="8" id="KW-0597">Phosphoprotein</keyword>
<evidence type="ECO:0000256" key="12">
    <source>
        <dbReference type="ARBA" id="ARBA00039995"/>
    </source>
</evidence>
<dbReference type="GO" id="GO:0006006">
    <property type="term" value="P:glucose metabolic process"/>
    <property type="evidence" value="ECO:0007669"/>
    <property type="project" value="UniProtKB-KW"/>
</dbReference>
<comment type="pathway">
    <text evidence="4">Lipid metabolism.</text>
</comment>
<dbReference type="InterPro" id="IPR005843">
    <property type="entry name" value="A-D-PHexomutase_C"/>
</dbReference>
<evidence type="ECO:0000256" key="8">
    <source>
        <dbReference type="ARBA" id="ARBA00022553"/>
    </source>
</evidence>
<keyword evidence="9 15" id="KW-0479">Metal-binding</keyword>
<dbReference type="CDD" id="cd05799">
    <property type="entry name" value="PGM2"/>
    <property type="match status" value="1"/>
</dbReference>
<dbReference type="Proteomes" id="UP000234384">
    <property type="component" value="Unassembled WGS sequence"/>
</dbReference>
<evidence type="ECO:0000256" key="15">
    <source>
        <dbReference type="RuleBase" id="RU004326"/>
    </source>
</evidence>
<dbReference type="EMBL" id="PKHE01000002">
    <property type="protein sequence ID" value="PKY90533.1"/>
    <property type="molecule type" value="Genomic_DNA"/>
</dbReference>
<evidence type="ECO:0000259" key="19">
    <source>
        <dbReference type="Pfam" id="PF02880"/>
    </source>
</evidence>
<gene>
    <name evidence="20" type="ORF">CYJ57_01330</name>
</gene>
<organism evidence="20 21">
    <name type="scientific">Falseniella ignava</name>
    <dbReference type="NCBI Taxonomy" id="137730"/>
    <lineage>
        <taxon>Bacteria</taxon>
        <taxon>Bacillati</taxon>
        <taxon>Bacillota</taxon>
        <taxon>Bacilli</taxon>
        <taxon>Lactobacillales</taxon>
        <taxon>Aerococcaceae</taxon>
        <taxon>Falseniella</taxon>
    </lineage>
</organism>
<dbReference type="GO" id="GO:0004614">
    <property type="term" value="F:phosphoglucomutase activity"/>
    <property type="evidence" value="ECO:0007669"/>
    <property type="project" value="UniProtKB-EC"/>
</dbReference>
<comment type="pathway">
    <text evidence="3">Glycolipid metabolism; diglucosyl-diacylglycerol biosynthesis.</text>
</comment>
<comment type="cofactor">
    <cofactor evidence="2">
        <name>Mg(2+)</name>
        <dbReference type="ChEBI" id="CHEBI:18420"/>
    </cofactor>
</comment>
<dbReference type="SUPFAM" id="SSF53738">
    <property type="entry name" value="Phosphoglucomutase, first 3 domains"/>
    <property type="match status" value="3"/>
</dbReference>
<evidence type="ECO:0000256" key="5">
    <source>
        <dbReference type="ARBA" id="ARBA00010231"/>
    </source>
</evidence>
<dbReference type="Pfam" id="PF02879">
    <property type="entry name" value="PGM_PMM_II"/>
    <property type="match status" value="1"/>
</dbReference>
<dbReference type="PRINTS" id="PR00509">
    <property type="entry name" value="PGMPMM"/>
</dbReference>
<dbReference type="GO" id="GO:0008973">
    <property type="term" value="F:phosphopentomutase activity"/>
    <property type="evidence" value="ECO:0007669"/>
    <property type="project" value="TreeGrafter"/>
</dbReference>
<evidence type="ECO:0000256" key="4">
    <source>
        <dbReference type="ARBA" id="ARBA00005189"/>
    </source>
</evidence>
<dbReference type="InterPro" id="IPR016055">
    <property type="entry name" value="A-D-PHexomutase_a/b/a-I/II/III"/>
</dbReference>
<evidence type="ECO:0000256" key="7">
    <source>
        <dbReference type="ARBA" id="ARBA00022526"/>
    </source>
</evidence>
<evidence type="ECO:0000256" key="13">
    <source>
        <dbReference type="ARBA" id="ARBA00041398"/>
    </source>
</evidence>
<dbReference type="PANTHER" id="PTHR45745">
    <property type="entry name" value="PHOSPHOMANNOMUTASE 45A"/>
    <property type="match status" value="1"/>
</dbReference>
<feature type="domain" description="Alpha-D-phosphohexomutase alpha/beta/alpha" evidence="18">
    <location>
        <begin position="206"/>
        <end position="310"/>
    </location>
</feature>
<dbReference type="InterPro" id="IPR016066">
    <property type="entry name" value="A-D-PHexomutase_CS"/>
</dbReference>
<evidence type="ECO:0000256" key="6">
    <source>
        <dbReference type="ARBA" id="ARBA00012728"/>
    </source>
</evidence>
<evidence type="ECO:0000313" key="20">
    <source>
        <dbReference type="EMBL" id="PKY90533.1"/>
    </source>
</evidence>
<keyword evidence="7" id="KW-0119">Carbohydrate metabolism</keyword>